<reference evidence="2 3" key="1">
    <citation type="journal article" date="2024" name="Ann. Entomol. Soc. Am.">
        <title>Genomic analyses of the southern and eastern yellowjacket wasps (Hymenoptera: Vespidae) reveal evolutionary signatures of social life.</title>
        <authorList>
            <person name="Catto M.A."/>
            <person name="Caine P.B."/>
            <person name="Orr S.E."/>
            <person name="Hunt B.G."/>
            <person name="Goodisman M.A.D."/>
        </authorList>
    </citation>
    <scope>NUCLEOTIDE SEQUENCE [LARGE SCALE GENOMIC DNA]</scope>
    <source>
        <strain evidence="2">233</strain>
        <tissue evidence="2">Head and thorax</tissue>
    </source>
</reference>
<evidence type="ECO:0000313" key="3">
    <source>
        <dbReference type="Proteomes" id="UP001607302"/>
    </source>
</evidence>
<gene>
    <name evidence="2" type="ORF">V1478_002508</name>
</gene>
<name>A0ABD2BT86_VESSQ</name>
<dbReference type="EMBL" id="JAUDFV010000056">
    <property type="protein sequence ID" value="KAL2735824.1"/>
    <property type="molecule type" value="Genomic_DNA"/>
</dbReference>
<organism evidence="2 3">
    <name type="scientific">Vespula squamosa</name>
    <name type="common">Southern yellow jacket</name>
    <name type="synonym">Wasp</name>
    <dbReference type="NCBI Taxonomy" id="30214"/>
    <lineage>
        <taxon>Eukaryota</taxon>
        <taxon>Metazoa</taxon>
        <taxon>Ecdysozoa</taxon>
        <taxon>Arthropoda</taxon>
        <taxon>Hexapoda</taxon>
        <taxon>Insecta</taxon>
        <taxon>Pterygota</taxon>
        <taxon>Neoptera</taxon>
        <taxon>Endopterygota</taxon>
        <taxon>Hymenoptera</taxon>
        <taxon>Apocrita</taxon>
        <taxon>Aculeata</taxon>
        <taxon>Vespoidea</taxon>
        <taxon>Vespidae</taxon>
        <taxon>Vespinae</taxon>
        <taxon>Vespula</taxon>
    </lineage>
</organism>
<feature type="compositionally biased region" description="Gly residues" evidence="1">
    <location>
        <begin position="57"/>
        <end position="71"/>
    </location>
</feature>
<evidence type="ECO:0000256" key="1">
    <source>
        <dbReference type="SAM" id="MobiDB-lite"/>
    </source>
</evidence>
<dbReference type="AlphaFoldDB" id="A0ABD2BT86"/>
<keyword evidence="3" id="KW-1185">Reference proteome</keyword>
<proteinExistence type="predicted"/>
<accession>A0ABD2BT86</accession>
<evidence type="ECO:0000313" key="2">
    <source>
        <dbReference type="EMBL" id="KAL2735824.1"/>
    </source>
</evidence>
<comment type="caution">
    <text evidence="2">The sequence shown here is derived from an EMBL/GenBank/DDBJ whole genome shotgun (WGS) entry which is preliminary data.</text>
</comment>
<dbReference type="Proteomes" id="UP001607302">
    <property type="component" value="Unassembled WGS sequence"/>
</dbReference>
<protein>
    <submittedName>
        <fullName evidence="2">Uncharacterized protein</fullName>
    </submittedName>
</protein>
<sequence>MALNRRLTALGIIPKETTGIVYKAADGCRCLLPILPHIIPPNYSRWDGEGDGDGDGDGSGGGGVGGGGSGRGVARPNAVGADKEGTCCSIDNVERNYLGKMALCSAFCRLGPLMAGG</sequence>
<feature type="region of interest" description="Disordered" evidence="1">
    <location>
        <begin position="45"/>
        <end position="85"/>
    </location>
</feature>